<protein>
    <recommendedName>
        <fullName evidence="5">DUF676 domain-containing protein</fullName>
    </recommendedName>
</protein>
<dbReference type="AlphaFoldDB" id="A0A2J6QR88"/>
<keyword evidence="4" id="KW-1185">Reference proteome</keyword>
<dbReference type="OrthoDB" id="5086500at2759"/>
<evidence type="ECO:0000313" key="3">
    <source>
        <dbReference type="EMBL" id="PMD28827.1"/>
    </source>
</evidence>
<evidence type="ECO:0000256" key="1">
    <source>
        <dbReference type="SAM" id="MobiDB-lite"/>
    </source>
</evidence>
<proteinExistence type="predicted"/>
<dbReference type="EMBL" id="KZ613993">
    <property type="protein sequence ID" value="PMD28770.1"/>
    <property type="molecule type" value="Genomic_DNA"/>
</dbReference>
<evidence type="ECO:0000313" key="2">
    <source>
        <dbReference type="EMBL" id="PMD28770.1"/>
    </source>
</evidence>
<gene>
    <name evidence="3" type="ORF">L207DRAFT_521344</name>
    <name evidence="2" type="ORF">L207DRAFT_642882</name>
</gene>
<evidence type="ECO:0000313" key="4">
    <source>
        <dbReference type="Proteomes" id="UP000235786"/>
    </source>
</evidence>
<evidence type="ECO:0008006" key="5">
    <source>
        <dbReference type="Google" id="ProtNLM"/>
    </source>
</evidence>
<feature type="region of interest" description="Disordered" evidence="1">
    <location>
        <begin position="46"/>
        <end position="72"/>
    </location>
</feature>
<dbReference type="Proteomes" id="UP000235786">
    <property type="component" value="Unassembled WGS sequence"/>
</dbReference>
<sequence>MNPSSHHLPGRSRSSFETISLTGLTVLMNPDDASLDIVFVHGVNGHPERTLTRKRGDAKVPDEGDESERLSR</sequence>
<organism evidence="2 4">
    <name type="scientific">Hyaloscypha variabilis (strain UAMH 11265 / GT02V1 / F)</name>
    <name type="common">Meliniomyces variabilis</name>
    <dbReference type="NCBI Taxonomy" id="1149755"/>
    <lineage>
        <taxon>Eukaryota</taxon>
        <taxon>Fungi</taxon>
        <taxon>Dikarya</taxon>
        <taxon>Ascomycota</taxon>
        <taxon>Pezizomycotina</taxon>
        <taxon>Leotiomycetes</taxon>
        <taxon>Helotiales</taxon>
        <taxon>Hyaloscyphaceae</taxon>
        <taxon>Hyaloscypha</taxon>
        <taxon>Hyaloscypha variabilis</taxon>
    </lineage>
</organism>
<name>A0A2J6QR88_HYAVF</name>
<accession>A0A2J6QR88</accession>
<dbReference type="EMBL" id="KZ613983">
    <property type="protein sequence ID" value="PMD28827.1"/>
    <property type="molecule type" value="Genomic_DNA"/>
</dbReference>
<reference evidence="2 4" key="1">
    <citation type="submission" date="2016-04" db="EMBL/GenBank/DDBJ databases">
        <title>A degradative enzymes factory behind the ericoid mycorrhizal symbiosis.</title>
        <authorList>
            <consortium name="DOE Joint Genome Institute"/>
            <person name="Martino E."/>
            <person name="Morin E."/>
            <person name="Grelet G."/>
            <person name="Kuo A."/>
            <person name="Kohler A."/>
            <person name="Daghino S."/>
            <person name="Barry K."/>
            <person name="Choi C."/>
            <person name="Cichocki N."/>
            <person name="Clum A."/>
            <person name="Copeland A."/>
            <person name="Hainaut M."/>
            <person name="Haridas S."/>
            <person name="Labutti K."/>
            <person name="Lindquist E."/>
            <person name="Lipzen A."/>
            <person name="Khouja H.-R."/>
            <person name="Murat C."/>
            <person name="Ohm R."/>
            <person name="Olson A."/>
            <person name="Spatafora J."/>
            <person name="Veneault-Fourrey C."/>
            <person name="Henrissat B."/>
            <person name="Grigoriev I."/>
            <person name="Martin F."/>
            <person name="Perotto S."/>
        </authorList>
    </citation>
    <scope>NUCLEOTIDE SEQUENCE [LARGE SCALE GENOMIC DNA]</scope>
    <source>
        <strain evidence="2 4">F</strain>
    </source>
</reference>